<evidence type="ECO:0000313" key="2">
    <source>
        <dbReference type="Proteomes" id="UP000255099"/>
    </source>
</evidence>
<reference evidence="1 2" key="1">
    <citation type="submission" date="2018-06" db="EMBL/GenBank/DDBJ databases">
        <authorList>
            <consortium name="Pathogen Informatics"/>
            <person name="Doyle S."/>
        </authorList>
    </citation>
    <scope>NUCLEOTIDE SEQUENCE [LARGE SCALE GENOMIC DNA]</scope>
    <source>
        <strain evidence="1 2">NCTC9637</strain>
    </source>
</reference>
<proteinExistence type="predicted"/>
<evidence type="ECO:0000313" key="1">
    <source>
        <dbReference type="EMBL" id="STT47612.1"/>
    </source>
</evidence>
<name>A0A377W112_KLEPN</name>
<accession>A0A377W112</accession>
<gene>
    <name evidence="1" type="ORF">NCTC9637_02531</name>
</gene>
<protein>
    <submittedName>
        <fullName evidence="1">Uncharacterized protein</fullName>
    </submittedName>
</protein>
<dbReference type="EMBL" id="UGLB01000003">
    <property type="protein sequence ID" value="STT47612.1"/>
    <property type="molecule type" value="Genomic_DNA"/>
</dbReference>
<sequence length="71" mass="8177">MLVQFNDSIGRPHFSESMIFDPDDSIADFFNVTHIVANKQYRHASFLKISDGLNTFSLKSDITYCQNFINN</sequence>
<dbReference type="Proteomes" id="UP000255099">
    <property type="component" value="Unassembled WGS sequence"/>
</dbReference>
<organism evidence="1 2">
    <name type="scientific">Klebsiella pneumoniae</name>
    <dbReference type="NCBI Taxonomy" id="573"/>
    <lineage>
        <taxon>Bacteria</taxon>
        <taxon>Pseudomonadati</taxon>
        <taxon>Pseudomonadota</taxon>
        <taxon>Gammaproteobacteria</taxon>
        <taxon>Enterobacterales</taxon>
        <taxon>Enterobacteriaceae</taxon>
        <taxon>Klebsiella/Raoultella group</taxon>
        <taxon>Klebsiella</taxon>
        <taxon>Klebsiella pneumoniae complex</taxon>
    </lineage>
</organism>
<dbReference type="AlphaFoldDB" id="A0A377W112"/>